<dbReference type="GO" id="GO:0032259">
    <property type="term" value="P:methylation"/>
    <property type="evidence" value="ECO:0007669"/>
    <property type="project" value="UniProtKB-KW"/>
</dbReference>
<dbReference type="Gene3D" id="3.90.120.10">
    <property type="entry name" value="DNA Methylase, subunit A, domain 2"/>
    <property type="match status" value="1"/>
</dbReference>
<keyword evidence="2" id="KW-0489">Methyltransferase</keyword>
<dbReference type="InterPro" id="IPR050390">
    <property type="entry name" value="C5-Methyltransferase"/>
</dbReference>
<reference evidence="5" key="1">
    <citation type="journal article" date="2020" name="Nature">
        <title>Giant virus diversity and host interactions through global metagenomics.</title>
        <authorList>
            <person name="Schulz F."/>
            <person name="Roux S."/>
            <person name="Paez-Espino D."/>
            <person name="Jungbluth S."/>
            <person name="Walsh D.A."/>
            <person name="Denef V.J."/>
            <person name="McMahon K.D."/>
            <person name="Konstantinidis K.T."/>
            <person name="Eloe-Fadrosh E.A."/>
            <person name="Kyrpides N.C."/>
            <person name="Woyke T."/>
        </authorList>
    </citation>
    <scope>NUCLEOTIDE SEQUENCE</scope>
    <source>
        <strain evidence="5">GVMAG-M-3300023109-53</strain>
    </source>
</reference>
<dbReference type="PANTHER" id="PTHR10629">
    <property type="entry name" value="CYTOSINE-SPECIFIC METHYLTRANSFERASE"/>
    <property type="match status" value="1"/>
</dbReference>
<dbReference type="InterPro" id="IPR018117">
    <property type="entry name" value="C5_DNA_meth_AS"/>
</dbReference>
<dbReference type="AlphaFoldDB" id="A0A6C0CVW8"/>
<dbReference type="PROSITE" id="PS00095">
    <property type="entry name" value="C5_MTASE_2"/>
    <property type="match status" value="1"/>
</dbReference>
<dbReference type="GO" id="GO:0044027">
    <property type="term" value="P:negative regulation of gene expression via chromosomal CpG island methylation"/>
    <property type="evidence" value="ECO:0007669"/>
    <property type="project" value="TreeGrafter"/>
</dbReference>
<evidence type="ECO:0000256" key="3">
    <source>
        <dbReference type="ARBA" id="ARBA00022679"/>
    </source>
</evidence>
<evidence type="ECO:0000256" key="1">
    <source>
        <dbReference type="ARBA" id="ARBA00011975"/>
    </source>
</evidence>
<organism evidence="5">
    <name type="scientific">viral metagenome</name>
    <dbReference type="NCBI Taxonomy" id="1070528"/>
    <lineage>
        <taxon>unclassified sequences</taxon>
        <taxon>metagenomes</taxon>
        <taxon>organismal metagenomes</taxon>
    </lineage>
</organism>
<dbReference type="Gene3D" id="3.40.50.150">
    <property type="entry name" value="Vaccinia Virus protein VP39"/>
    <property type="match status" value="1"/>
</dbReference>
<accession>A0A6C0CVW8</accession>
<dbReference type="PROSITE" id="PS00094">
    <property type="entry name" value="C5_MTASE_1"/>
    <property type="match status" value="1"/>
</dbReference>
<dbReference type="PANTHER" id="PTHR10629:SF52">
    <property type="entry name" value="DNA (CYTOSINE-5)-METHYLTRANSFERASE 1"/>
    <property type="match status" value="1"/>
</dbReference>
<dbReference type="PRINTS" id="PR00105">
    <property type="entry name" value="C5METTRFRASE"/>
</dbReference>
<sequence>MTSNPKAISLFSGMGGDSLGLQNAGFDVIAFNEFDKAAINTHKLNFPNSTIISDPSQKKIKDQTNIQVIPDAIFEAYKGQVDLIFAGHPCQGFSQGGKKLPDDPRNTLFREFARTARLIQPKFIIGENVDGLLSRKTATGENYIDVIVQEFQNLGYNVSFQVCHTVQFGIPQLRKRLVYVGVRKDLNFTYSFPEPLNDRKTNLPNLLDIIQFNMEGAIKIEPDDFDFSTIPPECILTDLANEQSEDTNNIHPYLRLKAKTRNETYDGKTHKNLLSFSKRDSPIHAEIIDIRNPSKTIICTYDHQPRLFVPLKNKNGYFLRCILPDELKQIQGFPSDFQLSGTKKDKIKQIGNAVPPPLITQIVKKLIN</sequence>
<dbReference type="SUPFAM" id="SSF53335">
    <property type="entry name" value="S-adenosyl-L-methionine-dependent methyltransferases"/>
    <property type="match status" value="1"/>
</dbReference>
<name>A0A6C0CVW8_9ZZZZ</name>
<dbReference type="GO" id="GO:0005634">
    <property type="term" value="C:nucleus"/>
    <property type="evidence" value="ECO:0007669"/>
    <property type="project" value="TreeGrafter"/>
</dbReference>
<protein>
    <recommendedName>
        <fullName evidence="1">DNA (cytosine-5-)-methyltransferase</fullName>
        <ecNumber evidence="1">2.1.1.37</ecNumber>
    </recommendedName>
</protein>
<evidence type="ECO:0000313" key="5">
    <source>
        <dbReference type="EMBL" id="QHT08986.1"/>
    </source>
</evidence>
<dbReference type="InterPro" id="IPR029063">
    <property type="entry name" value="SAM-dependent_MTases_sf"/>
</dbReference>
<proteinExistence type="predicted"/>
<keyword evidence="4" id="KW-0949">S-adenosyl-L-methionine</keyword>
<dbReference type="Pfam" id="PF00145">
    <property type="entry name" value="DNA_methylase"/>
    <property type="match status" value="1"/>
</dbReference>
<dbReference type="GO" id="GO:0003886">
    <property type="term" value="F:DNA (cytosine-5-)-methyltransferase activity"/>
    <property type="evidence" value="ECO:0007669"/>
    <property type="project" value="UniProtKB-EC"/>
</dbReference>
<keyword evidence="3" id="KW-0808">Transferase</keyword>
<dbReference type="PROSITE" id="PS51679">
    <property type="entry name" value="SAM_MT_C5"/>
    <property type="match status" value="1"/>
</dbReference>
<dbReference type="EC" id="2.1.1.37" evidence="1"/>
<evidence type="ECO:0000256" key="4">
    <source>
        <dbReference type="ARBA" id="ARBA00022691"/>
    </source>
</evidence>
<dbReference type="GO" id="GO:0003677">
    <property type="term" value="F:DNA binding"/>
    <property type="evidence" value="ECO:0007669"/>
    <property type="project" value="TreeGrafter"/>
</dbReference>
<dbReference type="EMBL" id="MN739504">
    <property type="protein sequence ID" value="QHT08986.1"/>
    <property type="molecule type" value="Genomic_DNA"/>
</dbReference>
<dbReference type="InterPro" id="IPR001525">
    <property type="entry name" value="C5_MeTfrase"/>
</dbReference>
<evidence type="ECO:0000256" key="2">
    <source>
        <dbReference type="ARBA" id="ARBA00022603"/>
    </source>
</evidence>
<dbReference type="InterPro" id="IPR031303">
    <property type="entry name" value="C5_meth_CS"/>
</dbReference>
<dbReference type="NCBIfam" id="TIGR00675">
    <property type="entry name" value="dcm"/>
    <property type="match status" value="1"/>
</dbReference>